<name>A0A178BYE3_9EURO</name>
<dbReference type="Proteomes" id="UP000185904">
    <property type="component" value="Unassembled WGS sequence"/>
</dbReference>
<dbReference type="AlphaFoldDB" id="A0A178BYE3"/>
<accession>A0A178BYE3</accession>
<comment type="caution">
    <text evidence="2">The sequence shown here is derived from an EMBL/GenBank/DDBJ whole genome shotgun (WGS) entry which is preliminary data.</text>
</comment>
<dbReference type="EMBL" id="LVCJ01000146">
    <property type="protein sequence ID" value="OAL21683.1"/>
    <property type="molecule type" value="Genomic_DNA"/>
</dbReference>
<reference evidence="2 3" key="1">
    <citation type="submission" date="2016-03" db="EMBL/GenBank/DDBJ databases">
        <title>The draft genome sequence of Fonsecaea nubica causative agent of cutaneous subcutaneous infection in human host.</title>
        <authorList>
            <person name="Costa F."/>
            <person name="Sybren D.H."/>
            <person name="Raittz R.T."/>
            <person name="Weiss V.A."/>
            <person name="Leao A.C."/>
            <person name="Gomes R."/>
            <person name="De Souza E.M."/>
            <person name="Pedrosa F.O."/>
            <person name="Steffens M.B."/>
            <person name="Bombassaro A."/>
            <person name="Tadra-Sfeir M.Z."/>
            <person name="Moreno L.F."/>
            <person name="Najafzadeh M.J."/>
            <person name="Felipe M.S."/>
            <person name="Teixeira M."/>
            <person name="Sun J."/>
            <person name="Xi L."/>
            <person name="Castro M.A."/>
            <person name="Vicente V.A."/>
        </authorList>
    </citation>
    <scope>NUCLEOTIDE SEQUENCE [LARGE SCALE GENOMIC DNA]</scope>
    <source>
        <strain evidence="2 3">CBS 269.64</strain>
    </source>
</reference>
<dbReference type="GeneID" id="34594710"/>
<sequence>MSIVLAQTSATQYVPKYLFVSADCQRGTGKSRHVMKEYVAPRSVLRKRKSIRRQEQLAARSQSRVLPWLRREDMEQMGPRIDSSPAVISGGGSSETPSDSSSRPSSPQQTQRTVGSTTGQSHSPSCLASPRSLLDPTEPPENCVNAPYNSHELVDYLNRSVICRLYETDQSSNVNSPATAMVNHIIPRAVPARILLAVSSLHRDIDAGHQTPSSATLSLILEGIGSLKEQLKSPLAVSDDTILAVINLWVYEVTLSIGSSKSGSSSGASQGRILPKSLTDNIQTHLNGLQRFIECRGGLRNLSPETLWLLAWCVCTLPGYSPIDTRMMAPDAGRDGAPRAGASTSYRPSRLFETLSRVQKHASLRRFQPNILHDQPFSPLRSVLLRLNVMRLALHGQKTPMNRLRKTTSLISTLLFIFDVFQEATDSAHGGNPIHKDQLLAVQQRFVDHQIDKEGSLEKAWHVLMTQQETPQLQLHLRTWSIVEMVNAIKHLNISTIDALSQLLLGYLLPETCDFPVEDFRCEKVLLQVYFELDGLPDLT</sequence>
<evidence type="ECO:0000313" key="3">
    <source>
        <dbReference type="Proteomes" id="UP000185904"/>
    </source>
</evidence>
<dbReference type="PANTHER" id="PTHR37540:SF5">
    <property type="entry name" value="TRANSCRIPTION FACTOR DOMAIN-CONTAINING PROTEIN"/>
    <property type="match status" value="1"/>
</dbReference>
<dbReference type="PANTHER" id="PTHR37540">
    <property type="entry name" value="TRANSCRIPTION FACTOR (ACR-2), PUTATIVE-RELATED-RELATED"/>
    <property type="match status" value="1"/>
</dbReference>
<feature type="region of interest" description="Disordered" evidence="1">
    <location>
        <begin position="76"/>
        <end position="140"/>
    </location>
</feature>
<feature type="compositionally biased region" description="Polar residues" evidence="1">
    <location>
        <begin position="114"/>
        <end position="126"/>
    </location>
</feature>
<feature type="compositionally biased region" description="Low complexity" evidence="1">
    <location>
        <begin position="94"/>
        <end position="113"/>
    </location>
</feature>
<organism evidence="2 3">
    <name type="scientific">Fonsecaea nubica</name>
    <dbReference type="NCBI Taxonomy" id="856822"/>
    <lineage>
        <taxon>Eukaryota</taxon>
        <taxon>Fungi</taxon>
        <taxon>Dikarya</taxon>
        <taxon>Ascomycota</taxon>
        <taxon>Pezizomycotina</taxon>
        <taxon>Eurotiomycetes</taxon>
        <taxon>Chaetothyriomycetidae</taxon>
        <taxon>Chaetothyriales</taxon>
        <taxon>Herpotrichiellaceae</taxon>
        <taxon>Fonsecaea</taxon>
    </lineage>
</organism>
<keyword evidence="3" id="KW-1185">Reference proteome</keyword>
<protein>
    <submittedName>
        <fullName evidence="2">Uncharacterized protein</fullName>
    </submittedName>
</protein>
<dbReference type="RefSeq" id="XP_022494458.1">
    <property type="nucleotide sequence ID" value="XM_022649578.1"/>
</dbReference>
<proteinExistence type="predicted"/>
<gene>
    <name evidence="2" type="ORF">AYO20_11326</name>
</gene>
<dbReference type="OrthoDB" id="4145537at2759"/>
<evidence type="ECO:0000256" key="1">
    <source>
        <dbReference type="SAM" id="MobiDB-lite"/>
    </source>
</evidence>
<evidence type="ECO:0000313" key="2">
    <source>
        <dbReference type="EMBL" id="OAL21683.1"/>
    </source>
</evidence>